<reference evidence="1 2" key="1">
    <citation type="submission" date="2019-06" db="EMBL/GenBank/DDBJ databases">
        <authorList>
            <person name="Palmer J.M."/>
        </authorList>
    </citation>
    <scope>NUCLEOTIDE SEQUENCE [LARGE SCALE GENOMIC DNA]</scope>
    <source>
        <strain evidence="1 2">TWF191</strain>
    </source>
</reference>
<dbReference type="AlphaFoldDB" id="A0A7C8QEI9"/>
<sequence>MSDTRLRAVENHNRIKWSNKRKADQISFSPVKAGSAVSPMIRGPKLLKIDGAEQVMGTLIQRANAAIASSKEGVRQDLNISQADLVKGLPGNQGQYRAMLDQLQEKWFAGLSDSESDLH</sequence>
<proteinExistence type="predicted"/>
<evidence type="ECO:0000313" key="2">
    <source>
        <dbReference type="Proteomes" id="UP000483672"/>
    </source>
</evidence>
<gene>
    <name evidence="1" type="ORF">TWF191_011336</name>
</gene>
<evidence type="ECO:0000313" key="1">
    <source>
        <dbReference type="EMBL" id="KAF3209770.1"/>
    </source>
</evidence>
<dbReference type="EMBL" id="WIPF01000098">
    <property type="protein sequence ID" value="KAF3209770.1"/>
    <property type="molecule type" value="Genomic_DNA"/>
</dbReference>
<dbReference type="Proteomes" id="UP000483672">
    <property type="component" value="Unassembled WGS sequence"/>
</dbReference>
<protein>
    <submittedName>
        <fullName evidence="1">Uncharacterized protein</fullName>
    </submittedName>
</protein>
<accession>A0A7C8QEI9</accession>
<comment type="caution">
    <text evidence="1">The sequence shown here is derived from an EMBL/GenBank/DDBJ whole genome shotgun (WGS) entry which is preliminary data.</text>
</comment>
<organism evidence="1 2">
    <name type="scientific">Orbilia oligospora</name>
    <name type="common">Nematode-trapping fungus</name>
    <name type="synonym">Arthrobotrys oligospora</name>
    <dbReference type="NCBI Taxonomy" id="2813651"/>
    <lineage>
        <taxon>Eukaryota</taxon>
        <taxon>Fungi</taxon>
        <taxon>Dikarya</taxon>
        <taxon>Ascomycota</taxon>
        <taxon>Pezizomycotina</taxon>
        <taxon>Orbiliomycetes</taxon>
        <taxon>Orbiliales</taxon>
        <taxon>Orbiliaceae</taxon>
        <taxon>Orbilia</taxon>
    </lineage>
</organism>
<name>A0A7C8QEI9_ORBOL</name>